<evidence type="ECO:0000256" key="5">
    <source>
        <dbReference type="ARBA" id="ARBA00023136"/>
    </source>
</evidence>
<feature type="transmembrane region" description="Helical" evidence="6">
    <location>
        <begin position="338"/>
        <end position="360"/>
    </location>
</feature>
<evidence type="ECO:0000313" key="8">
    <source>
        <dbReference type="EMBL" id="SCU88244.1"/>
    </source>
</evidence>
<dbReference type="InterPro" id="IPR044770">
    <property type="entry name" value="MFS_spinster-like"/>
</dbReference>
<dbReference type="AlphaFoldDB" id="A0A1K0IM87"/>
<keyword evidence="2" id="KW-0813">Transport</keyword>
<evidence type="ECO:0000256" key="3">
    <source>
        <dbReference type="ARBA" id="ARBA00022692"/>
    </source>
</evidence>
<feature type="transmembrane region" description="Helical" evidence="6">
    <location>
        <begin position="401"/>
        <end position="422"/>
    </location>
</feature>
<accession>A0A1K0IM87</accession>
<dbReference type="PANTHER" id="PTHR23505:SF79">
    <property type="entry name" value="PROTEIN SPINSTER"/>
    <property type="match status" value="1"/>
</dbReference>
<dbReference type="Pfam" id="PF07690">
    <property type="entry name" value="MFS_1"/>
    <property type="match status" value="1"/>
</dbReference>
<dbReference type="GO" id="GO:0022857">
    <property type="term" value="F:transmembrane transporter activity"/>
    <property type="evidence" value="ECO:0007669"/>
    <property type="project" value="InterPro"/>
</dbReference>
<organism evidence="8">
    <name type="scientific">Cupriavidus necator</name>
    <name type="common">Alcaligenes eutrophus</name>
    <name type="synonym">Ralstonia eutropha</name>
    <dbReference type="NCBI Taxonomy" id="106590"/>
    <lineage>
        <taxon>Bacteria</taxon>
        <taxon>Pseudomonadati</taxon>
        <taxon>Pseudomonadota</taxon>
        <taxon>Betaproteobacteria</taxon>
        <taxon>Burkholderiales</taxon>
        <taxon>Burkholderiaceae</taxon>
        <taxon>Cupriavidus</taxon>
    </lineage>
</organism>
<comment type="subcellular location">
    <subcellularLocation>
        <location evidence="1">Membrane</location>
        <topology evidence="1">Multi-pass membrane protein</topology>
    </subcellularLocation>
</comment>
<sequence length="442" mass="45366">MPDVKTTTLSAVTANTPLNAPTGLSRAYTWAVFALTFGLMLSDYLSRQVIGAIFPALKAEWALSDSQLGMLVSVVSLAVGVLCVPISLVADRWGRVKSITLMAFVWCLATIACGLAQSYGQLLLARMFVGLGEAAYGAAGAALLAHVFPARQRAAVLGAFLSAGLFGSVLGVVVGGAVAAQAGWRMAFYAVGAPGLLLAFIYPFVVRDYKTVALSAEGQGDAAPARLRIGQIAREVFAARSGNLTYVASGLQMAIPAILIAWLPTYLGRYQGMDVKQAGLMAGVAVLASGIGMIFGGGLADRLSARHPRRRALVPAAYAVLSALVLIAAFALPPGPLALSLIFLGALFAAAHGGCSGAIVCDVTHPGVRATVTATIALANNLIGLAPGPLLVGAFSDVLGLKLALTLAPVFALAAAVFFVLASRSYEADAARHRTSGTQEPA</sequence>
<name>A0A1K0IM87_CUPNE</name>
<dbReference type="EMBL" id="FMSH01000426">
    <property type="protein sequence ID" value="SCU88244.1"/>
    <property type="molecule type" value="Genomic_DNA"/>
</dbReference>
<dbReference type="Gene3D" id="1.20.1250.20">
    <property type="entry name" value="MFS general substrate transporter like domains"/>
    <property type="match status" value="2"/>
</dbReference>
<feature type="transmembrane region" description="Helical" evidence="6">
    <location>
        <begin position="244"/>
        <end position="267"/>
    </location>
</feature>
<feature type="transmembrane region" description="Helical" evidence="6">
    <location>
        <begin position="186"/>
        <end position="205"/>
    </location>
</feature>
<proteinExistence type="predicted"/>
<evidence type="ECO:0000256" key="2">
    <source>
        <dbReference type="ARBA" id="ARBA00022448"/>
    </source>
</evidence>
<protein>
    <recommendedName>
        <fullName evidence="7">Major facilitator superfamily (MFS) profile domain-containing protein</fullName>
    </recommendedName>
</protein>
<reference evidence="8" key="1">
    <citation type="submission" date="2016-09" db="EMBL/GenBank/DDBJ databases">
        <authorList>
            <person name="Capua I."/>
            <person name="De Benedictis P."/>
            <person name="Joannis T."/>
            <person name="Lombin L.H."/>
            <person name="Cattoli G."/>
        </authorList>
    </citation>
    <scope>NUCLEOTIDE SEQUENCE</scope>
    <source>
        <strain evidence="8">B9</strain>
    </source>
</reference>
<dbReference type="InterPro" id="IPR036259">
    <property type="entry name" value="MFS_trans_sf"/>
</dbReference>
<feature type="transmembrane region" description="Helical" evidence="6">
    <location>
        <begin position="125"/>
        <end position="148"/>
    </location>
</feature>
<keyword evidence="4 6" id="KW-1133">Transmembrane helix</keyword>
<dbReference type="SUPFAM" id="SSF103473">
    <property type="entry name" value="MFS general substrate transporter"/>
    <property type="match status" value="1"/>
</dbReference>
<evidence type="ECO:0000256" key="1">
    <source>
        <dbReference type="ARBA" id="ARBA00004141"/>
    </source>
</evidence>
<feature type="transmembrane region" description="Helical" evidence="6">
    <location>
        <begin position="312"/>
        <end position="332"/>
    </location>
</feature>
<feature type="transmembrane region" description="Helical" evidence="6">
    <location>
        <begin position="155"/>
        <end position="180"/>
    </location>
</feature>
<dbReference type="GO" id="GO:0016020">
    <property type="term" value="C:membrane"/>
    <property type="evidence" value="ECO:0007669"/>
    <property type="project" value="UniProtKB-SubCell"/>
</dbReference>
<keyword evidence="3 6" id="KW-0812">Transmembrane</keyword>
<gene>
    <name evidence="8" type="ORF">CNECB9_4820027</name>
</gene>
<dbReference type="PROSITE" id="PS50850">
    <property type="entry name" value="MFS"/>
    <property type="match status" value="1"/>
</dbReference>
<dbReference type="PANTHER" id="PTHR23505">
    <property type="entry name" value="SPINSTER"/>
    <property type="match status" value="1"/>
</dbReference>
<evidence type="ECO:0000256" key="6">
    <source>
        <dbReference type="SAM" id="Phobius"/>
    </source>
</evidence>
<feature type="transmembrane region" description="Helical" evidence="6">
    <location>
        <begin position="101"/>
        <end position="119"/>
    </location>
</feature>
<feature type="transmembrane region" description="Helical" evidence="6">
    <location>
        <begin position="27"/>
        <end position="46"/>
    </location>
</feature>
<dbReference type="InterPro" id="IPR020846">
    <property type="entry name" value="MFS_dom"/>
</dbReference>
<feature type="transmembrane region" description="Helical" evidence="6">
    <location>
        <begin position="372"/>
        <end position="395"/>
    </location>
</feature>
<keyword evidence="5 6" id="KW-0472">Membrane</keyword>
<evidence type="ECO:0000256" key="4">
    <source>
        <dbReference type="ARBA" id="ARBA00022989"/>
    </source>
</evidence>
<feature type="transmembrane region" description="Helical" evidence="6">
    <location>
        <begin position="66"/>
        <end position="89"/>
    </location>
</feature>
<feature type="transmembrane region" description="Helical" evidence="6">
    <location>
        <begin position="279"/>
        <end position="300"/>
    </location>
</feature>
<feature type="domain" description="Major facilitator superfamily (MFS) profile" evidence="7">
    <location>
        <begin position="31"/>
        <end position="426"/>
    </location>
</feature>
<dbReference type="InterPro" id="IPR011701">
    <property type="entry name" value="MFS"/>
</dbReference>
<evidence type="ECO:0000259" key="7">
    <source>
        <dbReference type="PROSITE" id="PS50850"/>
    </source>
</evidence>